<dbReference type="OrthoDB" id="5595751at2759"/>
<dbReference type="PANTHER" id="PTHR12390:SF0">
    <property type="entry name" value="UROPORPHYRINOGEN-III SYNTHASE"/>
    <property type="match status" value="1"/>
</dbReference>
<gene>
    <name evidence="2" type="ORF">TGAMA5MH_10963</name>
</gene>
<dbReference type="InterPro" id="IPR036108">
    <property type="entry name" value="4pyrrol_syn_uPrphyn_synt_sf"/>
</dbReference>
<dbReference type="PANTHER" id="PTHR12390">
    <property type="entry name" value="UROPORPHYRINOGEN III SYNTHASE"/>
    <property type="match status" value="1"/>
</dbReference>
<dbReference type="AlphaFoldDB" id="A0A2K0SV61"/>
<name>A0A2K0SV61_9HYPO</name>
<dbReference type="UniPathway" id="UPA00251">
    <property type="reaction ID" value="UER00320"/>
</dbReference>
<sequence length="312" mass="34450">MSPPSTSNLEQPIPVLLLKTKSSPTDAYEELFSRASSSSPSFEPTFVPVLQHQFDDGGVDKVRTLLRQKRIGTSPDCEFGGIIFTSQRAVEAFTHVVREDEAAKDSPEWPHLQHIPIYSVGPATTRALSAVPQQPPLQIFGSHTGNGDALAHFILDHYAEWHHHASSLPPLLFLVGEQRRDIIPRTLMDPSLPDNKRITVVEEVVYGTGEMESFPQDFATVLERTRSTSSRWVIVFSPTGCDSMLRGLGVLDASTGKFMPGRRDERTFVATIGPTTRSHLVKKFDFEPDVCAETPTPGGLLEGIVAFREKTS</sequence>
<dbReference type="GO" id="GO:0005829">
    <property type="term" value="C:cytosol"/>
    <property type="evidence" value="ECO:0007669"/>
    <property type="project" value="TreeGrafter"/>
</dbReference>
<dbReference type="Gene3D" id="3.40.50.10090">
    <property type="match status" value="2"/>
</dbReference>
<dbReference type="Pfam" id="PF02602">
    <property type="entry name" value="HEM4"/>
    <property type="match status" value="1"/>
</dbReference>
<protein>
    <recommendedName>
        <fullName evidence="1">Tetrapyrrole biosynthesis uroporphyrinogen III synthase domain-containing protein</fullName>
    </recommendedName>
</protein>
<dbReference type="GO" id="GO:0006782">
    <property type="term" value="P:protoporphyrinogen IX biosynthetic process"/>
    <property type="evidence" value="ECO:0007669"/>
    <property type="project" value="UniProtKB-UniPathway"/>
</dbReference>
<dbReference type="InterPro" id="IPR039793">
    <property type="entry name" value="UROS/Hem4"/>
</dbReference>
<evidence type="ECO:0000259" key="1">
    <source>
        <dbReference type="Pfam" id="PF02602"/>
    </source>
</evidence>
<evidence type="ECO:0000313" key="3">
    <source>
        <dbReference type="Proteomes" id="UP000236546"/>
    </source>
</evidence>
<evidence type="ECO:0000313" key="2">
    <source>
        <dbReference type="EMBL" id="PNP37168.1"/>
    </source>
</evidence>
<comment type="caution">
    <text evidence="2">The sequence shown here is derived from an EMBL/GenBank/DDBJ whole genome shotgun (WGS) entry which is preliminary data.</text>
</comment>
<accession>A0A2K0SV61</accession>
<dbReference type="InterPro" id="IPR003754">
    <property type="entry name" value="4pyrrol_synth_uPrphyn_synth"/>
</dbReference>
<feature type="domain" description="Tetrapyrrole biosynthesis uroporphyrinogen III synthase" evidence="1">
    <location>
        <begin position="41"/>
        <end position="302"/>
    </location>
</feature>
<organism evidence="2 3">
    <name type="scientific">Trichoderma gamsii</name>
    <dbReference type="NCBI Taxonomy" id="398673"/>
    <lineage>
        <taxon>Eukaryota</taxon>
        <taxon>Fungi</taxon>
        <taxon>Dikarya</taxon>
        <taxon>Ascomycota</taxon>
        <taxon>Pezizomycotina</taxon>
        <taxon>Sordariomycetes</taxon>
        <taxon>Hypocreomycetidae</taxon>
        <taxon>Hypocreales</taxon>
        <taxon>Hypocreaceae</taxon>
        <taxon>Trichoderma</taxon>
    </lineage>
</organism>
<dbReference type="CDD" id="cd06578">
    <property type="entry name" value="HemD"/>
    <property type="match status" value="1"/>
</dbReference>
<reference evidence="2 3" key="1">
    <citation type="submission" date="2017-02" db="EMBL/GenBank/DDBJ databases">
        <title>Genomes of Trichoderma spp. with biocontrol activity.</title>
        <authorList>
            <person name="Gardiner D."/>
            <person name="Kazan K."/>
            <person name="Vos C."/>
            <person name="Harvey P."/>
        </authorList>
    </citation>
    <scope>NUCLEOTIDE SEQUENCE [LARGE SCALE GENOMIC DNA]</scope>
    <source>
        <strain evidence="2 3">A5MH</strain>
    </source>
</reference>
<dbReference type="GO" id="GO:0004852">
    <property type="term" value="F:uroporphyrinogen-III synthase activity"/>
    <property type="evidence" value="ECO:0007669"/>
    <property type="project" value="InterPro"/>
</dbReference>
<dbReference type="Proteomes" id="UP000236546">
    <property type="component" value="Unassembled WGS sequence"/>
</dbReference>
<proteinExistence type="predicted"/>
<dbReference type="SUPFAM" id="SSF69618">
    <property type="entry name" value="HemD-like"/>
    <property type="match status" value="1"/>
</dbReference>
<dbReference type="EMBL" id="MTYH01000192">
    <property type="protein sequence ID" value="PNP37168.1"/>
    <property type="molecule type" value="Genomic_DNA"/>
</dbReference>
<dbReference type="GO" id="GO:0006780">
    <property type="term" value="P:uroporphyrinogen III biosynthetic process"/>
    <property type="evidence" value="ECO:0007669"/>
    <property type="project" value="InterPro"/>
</dbReference>
<dbReference type="FunFam" id="3.40.50.10090:FF:000011">
    <property type="entry name" value="Uroporphyrinogen-III synthase (UroS), putative"/>
    <property type="match status" value="1"/>
</dbReference>